<gene>
    <name evidence="2" type="ORF">LTRI10_LOCUS3220</name>
</gene>
<accession>A0AAV2CG75</accession>
<name>A0AAV2CG75_9ROSI</name>
<dbReference type="EMBL" id="OZ034813">
    <property type="protein sequence ID" value="CAL1355455.1"/>
    <property type="molecule type" value="Genomic_DNA"/>
</dbReference>
<feature type="region of interest" description="Disordered" evidence="1">
    <location>
        <begin position="61"/>
        <end position="89"/>
    </location>
</feature>
<reference evidence="2 3" key="1">
    <citation type="submission" date="2024-04" db="EMBL/GenBank/DDBJ databases">
        <authorList>
            <person name="Fracassetti M."/>
        </authorList>
    </citation>
    <scope>NUCLEOTIDE SEQUENCE [LARGE SCALE GENOMIC DNA]</scope>
</reference>
<keyword evidence="3" id="KW-1185">Reference proteome</keyword>
<evidence type="ECO:0000313" key="3">
    <source>
        <dbReference type="Proteomes" id="UP001497516"/>
    </source>
</evidence>
<proteinExistence type="predicted"/>
<evidence type="ECO:0000313" key="2">
    <source>
        <dbReference type="EMBL" id="CAL1355455.1"/>
    </source>
</evidence>
<organism evidence="2 3">
    <name type="scientific">Linum trigynum</name>
    <dbReference type="NCBI Taxonomy" id="586398"/>
    <lineage>
        <taxon>Eukaryota</taxon>
        <taxon>Viridiplantae</taxon>
        <taxon>Streptophyta</taxon>
        <taxon>Embryophyta</taxon>
        <taxon>Tracheophyta</taxon>
        <taxon>Spermatophyta</taxon>
        <taxon>Magnoliopsida</taxon>
        <taxon>eudicotyledons</taxon>
        <taxon>Gunneridae</taxon>
        <taxon>Pentapetalae</taxon>
        <taxon>rosids</taxon>
        <taxon>fabids</taxon>
        <taxon>Malpighiales</taxon>
        <taxon>Linaceae</taxon>
        <taxon>Linum</taxon>
    </lineage>
</organism>
<evidence type="ECO:0000256" key="1">
    <source>
        <dbReference type="SAM" id="MobiDB-lite"/>
    </source>
</evidence>
<feature type="compositionally biased region" description="Low complexity" evidence="1">
    <location>
        <begin position="66"/>
        <end position="87"/>
    </location>
</feature>
<dbReference type="AlphaFoldDB" id="A0AAV2CG75"/>
<sequence length="156" mass="17010">MNNSISRLLAEMKKQKEKRVARESALALALDTVTVEKITEWHRQLAERRLTVEEILRVPSPCQPKPSTTTVAASPAPAAVETTTVRAQPRPTTISTSANRVMATSSGETNRITTSTVGVVGEHPSTANYIIGIGEAAKCFSQKEFPTNPLTYGWKF</sequence>
<protein>
    <submittedName>
        <fullName evidence="2">Uncharacterized protein</fullName>
    </submittedName>
</protein>
<dbReference type="Proteomes" id="UP001497516">
    <property type="component" value="Chromosome 1"/>
</dbReference>